<reference evidence="2 3" key="1">
    <citation type="submission" date="2016-10" db="EMBL/GenBank/DDBJ databases">
        <authorList>
            <person name="de Groot N.N."/>
        </authorList>
    </citation>
    <scope>NUCLEOTIDE SEQUENCE [LARGE SCALE GENOMIC DNA]</scope>
    <source>
        <strain evidence="2 3">DSM 5522</strain>
    </source>
</reference>
<dbReference type="Pfam" id="PF23343">
    <property type="entry name" value="REP_ORF2-G2P"/>
    <property type="match status" value="1"/>
</dbReference>
<dbReference type="STRING" id="1120918.SAMN05216249_10474"/>
<protein>
    <recommendedName>
        <fullName evidence="1">Replication-associated protein ORF2/G2P domain-containing protein</fullName>
    </recommendedName>
</protein>
<evidence type="ECO:0000313" key="2">
    <source>
        <dbReference type="EMBL" id="SFA87954.1"/>
    </source>
</evidence>
<gene>
    <name evidence="2" type="ORF">SAMN05216249_10474</name>
</gene>
<proteinExistence type="predicted"/>
<dbReference type="EMBL" id="FOJY01000004">
    <property type="protein sequence ID" value="SFA87954.1"/>
    <property type="molecule type" value="Genomic_DNA"/>
</dbReference>
<evidence type="ECO:0000313" key="3">
    <source>
        <dbReference type="Proteomes" id="UP000198838"/>
    </source>
</evidence>
<name>A0A1I0WHA5_9FIRM</name>
<sequence>MYWKDTWTFKESVEYEFKWAGQYGAKGEKRQKKLKATPDQIKKQNQYQKEKKIRRLIKANFKEHDFWCCLKYPKGTRKPLDEVKKDLAKFLRRLRRDYKKKDNDLKFIYRVEIGSRGGIHIHFLCNRTKGDPATDIIIQSAWEYGRVNFQTLYDSGGYDNLAKYIVKKPNDEQDEQMSMFPEEEKKELVKYSSSRNLIRPEPERKIYKRWTLKKVINEGIKPREGYYIDKDSIVQGVNPYTGFSYLQYTEVKIKSG</sequence>
<dbReference type="OrthoDB" id="9814853at2"/>
<dbReference type="AlphaFoldDB" id="A0A1I0WHA5"/>
<dbReference type="RefSeq" id="WP_092870788.1">
    <property type="nucleotide sequence ID" value="NZ_FOJY01000004.1"/>
</dbReference>
<accession>A0A1I0WHA5</accession>
<organism evidence="2 3">
    <name type="scientific">Acetitomaculum ruminis DSM 5522</name>
    <dbReference type="NCBI Taxonomy" id="1120918"/>
    <lineage>
        <taxon>Bacteria</taxon>
        <taxon>Bacillati</taxon>
        <taxon>Bacillota</taxon>
        <taxon>Clostridia</taxon>
        <taxon>Lachnospirales</taxon>
        <taxon>Lachnospiraceae</taxon>
        <taxon>Acetitomaculum</taxon>
    </lineage>
</organism>
<keyword evidence="3" id="KW-1185">Reference proteome</keyword>
<dbReference type="Proteomes" id="UP000198838">
    <property type="component" value="Unassembled WGS sequence"/>
</dbReference>
<evidence type="ECO:0000259" key="1">
    <source>
        <dbReference type="Pfam" id="PF23343"/>
    </source>
</evidence>
<dbReference type="InterPro" id="IPR056906">
    <property type="entry name" value="ORF2/G2P_dom"/>
</dbReference>
<feature type="domain" description="Replication-associated protein ORF2/G2P" evidence="1">
    <location>
        <begin position="66"/>
        <end position="168"/>
    </location>
</feature>